<dbReference type="InterPro" id="IPR032675">
    <property type="entry name" value="LRR_dom_sf"/>
</dbReference>
<dbReference type="AlphaFoldDB" id="A0A9P5PHI9"/>
<accession>A0A9P5PHI9</accession>
<evidence type="ECO:0000313" key="2">
    <source>
        <dbReference type="Proteomes" id="UP000772434"/>
    </source>
</evidence>
<reference evidence="1" key="1">
    <citation type="submission" date="2020-11" db="EMBL/GenBank/DDBJ databases">
        <authorList>
            <consortium name="DOE Joint Genome Institute"/>
            <person name="Ahrendt S."/>
            <person name="Riley R."/>
            <person name="Andreopoulos W."/>
            <person name="Labutti K."/>
            <person name="Pangilinan J."/>
            <person name="Ruiz-Duenas F.J."/>
            <person name="Barrasa J.M."/>
            <person name="Sanchez-Garcia M."/>
            <person name="Camarero S."/>
            <person name="Miyauchi S."/>
            <person name="Serrano A."/>
            <person name="Linde D."/>
            <person name="Babiker R."/>
            <person name="Drula E."/>
            <person name="Ayuso-Fernandez I."/>
            <person name="Pacheco R."/>
            <person name="Padilla G."/>
            <person name="Ferreira P."/>
            <person name="Barriuso J."/>
            <person name="Kellner H."/>
            <person name="Castanera R."/>
            <person name="Alfaro M."/>
            <person name="Ramirez L."/>
            <person name="Pisabarro A.G."/>
            <person name="Kuo A."/>
            <person name="Tritt A."/>
            <person name="Lipzen A."/>
            <person name="He G."/>
            <person name="Yan M."/>
            <person name="Ng V."/>
            <person name="Cullen D."/>
            <person name="Martin F."/>
            <person name="Rosso M.-N."/>
            <person name="Henrissat B."/>
            <person name="Hibbett D."/>
            <person name="Martinez A.T."/>
            <person name="Grigoriev I.V."/>
        </authorList>
    </citation>
    <scope>NUCLEOTIDE SEQUENCE</scope>
    <source>
        <strain evidence="1">AH 40177</strain>
    </source>
</reference>
<proteinExistence type="predicted"/>
<evidence type="ECO:0000313" key="1">
    <source>
        <dbReference type="EMBL" id="KAF9065466.1"/>
    </source>
</evidence>
<dbReference type="Gene3D" id="3.80.10.10">
    <property type="entry name" value="Ribonuclease Inhibitor"/>
    <property type="match status" value="2"/>
</dbReference>
<sequence>MKRLALSTLEASLLLTERIHFPLLEEVELRSINLHSFQHAPNLHTLSLLSIPVRNLSAFNFPWKQLAVVELRGNQLSGDKVQEIFEICTNLQELRFSLSPGDHFGYFVPPLKAPVLEKLSIILPHHSAYYNLGYNVFSSITCPALTFLHIEGSKYFDGKYRCTWPRDQLKEFISRSEHLTTLTIKSAPLADSDIIQVLIQLPSLLHLTVSDPGIHEKSPITPYLMQRLRVLGNESSTSSLTLVQKLQTLSLTFCSGTTKESFNDKDFVDMVVSRWQVPNGSGNRIESLRSVFLRFINRDPDRETYTPLKQLDEAGMKVVVLDSHFQVVV</sequence>
<dbReference type="SUPFAM" id="SSF52047">
    <property type="entry name" value="RNI-like"/>
    <property type="match status" value="1"/>
</dbReference>
<gene>
    <name evidence="1" type="ORF">BDP27DRAFT_54298</name>
</gene>
<dbReference type="EMBL" id="JADNRY010000103">
    <property type="protein sequence ID" value="KAF9065466.1"/>
    <property type="molecule type" value="Genomic_DNA"/>
</dbReference>
<keyword evidence="2" id="KW-1185">Reference proteome</keyword>
<dbReference type="OrthoDB" id="2842336at2759"/>
<comment type="caution">
    <text evidence="1">The sequence shown here is derived from an EMBL/GenBank/DDBJ whole genome shotgun (WGS) entry which is preliminary data.</text>
</comment>
<protein>
    <submittedName>
        <fullName evidence="1">Uncharacterized protein</fullName>
    </submittedName>
</protein>
<organism evidence="1 2">
    <name type="scientific">Rhodocollybia butyracea</name>
    <dbReference type="NCBI Taxonomy" id="206335"/>
    <lineage>
        <taxon>Eukaryota</taxon>
        <taxon>Fungi</taxon>
        <taxon>Dikarya</taxon>
        <taxon>Basidiomycota</taxon>
        <taxon>Agaricomycotina</taxon>
        <taxon>Agaricomycetes</taxon>
        <taxon>Agaricomycetidae</taxon>
        <taxon>Agaricales</taxon>
        <taxon>Marasmiineae</taxon>
        <taxon>Omphalotaceae</taxon>
        <taxon>Rhodocollybia</taxon>
    </lineage>
</organism>
<name>A0A9P5PHI9_9AGAR</name>
<dbReference type="Proteomes" id="UP000772434">
    <property type="component" value="Unassembled WGS sequence"/>
</dbReference>